<name>A0A1G2IKB3_9BACT</name>
<evidence type="ECO:0000313" key="2">
    <source>
        <dbReference type="Proteomes" id="UP000178632"/>
    </source>
</evidence>
<reference evidence="1 2" key="1">
    <citation type="journal article" date="2016" name="Nat. Commun.">
        <title>Thousands of microbial genomes shed light on interconnected biogeochemical processes in an aquifer system.</title>
        <authorList>
            <person name="Anantharaman K."/>
            <person name="Brown C.T."/>
            <person name="Hug L.A."/>
            <person name="Sharon I."/>
            <person name="Castelle C.J."/>
            <person name="Probst A.J."/>
            <person name="Thomas B.C."/>
            <person name="Singh A."/>
            <person name="Wilkins M.J."/>
            <person name="Karaoz U."/>
            <person name="Brodie E.L."/>
            <person name="Williams K.H."/>
            <person name="Hubbard S.S."/>
            <person name="Banfield J.F."/>
        </authorList>
    </citation>
    <scope>NUCLEOTIDE SEQUENCE [LARGE SCALE GENOMIC DNA]</scope>
</reference>
<comment type="caution">
    <text evidence="1">The sequence shown here is derived from an EMBL/GenBank/DDBJ whole genome shotgun (WGS) entry which is preliminary data.</text>
</comment>
<dbReference type="Proteomes" id="UP000178632">
    <property type="component" value="Unassembled WGS sequence"/>
</dbReference>
<sequence>MDFQIKNIKENILSVARLIGYVMLEAKSPNEYNMVRKLTGEHYPRFHIYVKKLGDNLYFNLHLDQKAPIYQSKGVHAHSGEYFGPVVEQEAHRIKGILEKI</sequence>
<protein>
    <submittedName>
        <fullName evidence="1">Uncharacterized protein</fullName>
    </submittedName>
</protein>
<dbReference type="EMBL" id="MHPE01000054">
    <property type="protein sequence ID" value="OGZ75226.1"/>
    <property type="molecule type" value="Genomic_DNA"/>
</dbReference>
<evidence type="ECO:0000313" key="1">
    <source>
        <dbReference type="EMBL" id="OGZ75226.1"/>
    </source>
</evidence>
<gene>
    <name evidence="1" type="ORF">A3G45_01525</name>
</gene>
<dbReference type="AlphaFoldDB" id="A0A1G2IKB3"/>
<accession>A0A1G2IKB3</accession>
<organism evidence="1 2">
    <name type="scientific">Candidatus Staskawiczbacteria bacterium RIFCSPLOWO2_12_FULL_37_15</name>
    <dbReference type="NCBI Taxonomy" id="1802218"/>
    <lineage>
        <taxon>Bacteria</taxon>
        <taxon>Candidatus Staskawicziibacteriota</taxon>
    </lineage>
</organism>
<proteinExistence type="predicted"/>